<dbReference type="EMBL" id="OCNF01000007">
    <property type="protein sequence ID" value="SOD67937.1"/>
    <property type="molecule type" value="Genomic_DNA"/>
</dbReference>
<dbReference type="Proteomes" id="UP000219669">
    <property type="component" value="Unassembled WGS sequence"/>
</dbReference>
<proteinExistence type="predicted"/>
<evidence type="ECO:0000313" key="1">
    <source>
        <dbReference type="EMBL" id="SOD67937.1"/>
    </source>
</evidence>
<organism evidence="1 2">
    <name type="scientific">Alysiella filiformis DSM 16848</name>
    <dbReference type="NCBI Taxonomy" id="1120981"/>
    <lineage>
        <taxon>Bacteria</taxon>
        <taxon>Pseudomonadati</taxon>
        <taxon>Pseudomonadota</taxon>
        <taxon>Betaproteobacteria</taxon>
        <taxon>Neisseriales</taxon>
        <taxon>Neisseriaceae</taxon>
        <taxon>Alysiella</taxon>
    </lineage>
</organism>
<gene>
    <name evidence="1" type="ORF">SAMN02746062_01058</name>
</gene>
<protein>
    <submittedName>
        <fullName evidence="1">Uncharacterized protein</fullName>
    </submittedName>
</protein>
<reference evidence="1 2" key="1">
    <citation type="submission" date="2017-09" db="EMBL/GenBank/DDBJ databases">
        <authorList>
            <person name="Ehlers B."/>
            <person name="Leendertz F.H."/>
        </authorList>
    </citation>
    <scope>NUCLEOTIDE SEQUENCE [LARGE SCALE GENOMIC DNA]</scope>
    <source>
        <strain evidence="1 2">DSM 16848</strain>
    </source>
</reference>
<accession>A0A286EAI4</accession>
<evidence type="ECO:0000313" key="2">
    <source>
        <dbReference type="Proteomes" id="UP000219669"/>
    </source>
</evidence>
<dbReference type="AlphaFoldDB" id="A0A286EAI4"/>
<keyword evidence="2" id="KW-1185">Reference proteome</keyword>
<name>A0A286EAI4_9NEIS</name>
<sequence length="46" mass="5503">MALRRHTHALGLWHATVRALKIGFQNKNMLFAKPRLMFRQNVIQMR</sequence>